<dbReference type="AlphaFoldDB" id="A0A0A9BSH5"/>
<sequence length="44" mass="5039">MQKNKQQGIQQVRNNDLLVRNINAIVTCTNVLCVKLSRLHYTGL</sequence>
<name>A0A0A9BSH5_ARUDO</name>
<reference evidence="1" key="2">
    <citation type="journal article" date="2015" name="Data Brief">
        <title>Shoot transcriptome of the giant reed, Arundo donax.</title>
        <authorList>
            <person name="Barrero R.A."/>
            <person name="Guerrero F.D."/>
            <person name="Moolhuijzen P."/>
            <person name="Goolsby J.A."/>
            <person name="Tidwell J."/>
            <person name="Bellgard S.E."/>
            <person name="Bellgard M.I."/>
        </authorList>
    </citation>
    <scope>NUCLEOTIDE SEQUENCE</scope>
    <source>
        <tissue evidence="1">Shoot tissue taken approximately 20 cm above the soil surface</tissue>
    </source>
</reference>
<reference evidence="1" key="1">
    <citation type="submission" date="2014-09" db="EMBL/GenBank/DDBJ databases">
        <authorList>
            <person name="Magalhaes I.L.F."/>
            <person name="Oliveira U."/>
            <person name="Santos F.R."/>
            <person name="Vidigal T.H.D.A."/>
            <person name="Brescovit A.D."/>
            <person name="Santos A.J."/>
        </authorList>
    </citation>
    <scope>NUCLEOTIDE SEQUENCE</scope>
    <source>
        <tissue evidence="1">Shoot tissue taken approximately 20 cm above the soil surface</tissue>
    </source>
</reference>
<organism evidence="1">
    <name type="scientific">Arundo donax</name>
    <name type="common">Giant reed</name>
    <name type="synonym">Donax arundinaceus</name>
    <dbReference type="NCBI Taxonomy" id="35708"/>
    <lineage>
        <taxon>Eukaryota</taxon>
        <taxon>Viridiplantae</taxon>
        <taxon>Streptophyta</taxon>
        <taxon>Embryophyta</taxon>
        <taxon>Tracheophyta</taxon>
        <taxon>Spermatophyta</taxon>
        <taxon>Magnoliopsida</taxon>
        <taxon>Liliopsida</taxon>
        <taxon>Poales</taxon>
        <taxon>Poaceae</taxon>
        <taxon>PACMAD clade</taxon>
        <taxon>Arundinoideae</taxon>
        <taxon>Arundineae</taxon>
        <taxon>Arundo</taxon>
    </lineage>
</organism>
<proteinExistence type="predicted"/>
<evidence type="ECO:0000313" key="1">
    <source>
        <dbReference type="EMBL" id="JAD66276.1"/>
    </source>
</evidence>
<dbReference type="EMBL" id="GBRH01231619">
    <property type="protein sequence ID" value="JAD66276.1"/>
    <property type="molecule type" value="Transcribed_RNA"/>
</dbReference>
<accession>A0A0A9BSH5</accession>
<protein>
    <submittedName>
        <fullName evidence="1">Uncharacterized protein</fullName>
    </submittedName>
</protein>